<keyword evidence="1" id="KW-0175">Coiled coil</keyword>
<dbReference type="Pfam" id="PF13514">
    <property type="entry name" value="AAA_27"/>
    <property type="match status" value="1"/>
</dbReference>
<reference evidence="3 4" key="1">
    <citation type="submission" date="2014-02" db="EMBL/GenBank/DDBJ databases">
        <title>The small core and large imbalanced accessory genome model reveals a collaborative survival strategy of Sorangium cellulosum strains in nature.</title>
        <authorList>
            <person name="Han K."/>
            <person name="Peng R."/>
            <person name="Blom J."/>
            <person name="Li Y.-Z."/>
        </authorList>
    </citation>
    <scope>NUCLEOTIDE SEQUENCE [LARGE SCALE GENOMIC DNA]</scope>
    <source>
        <strain evidence="3 4">So0008-312</strain>
    </source>
</reference>
<feature type="coiled-coil region" evidence="1">
    <location>
        <begin position="857"/>
        <end position="891"/>
    </location>
</feature>
<proteinExistence type="predicted"/>
<dbReference type="InterPro" id="IPR038734">
    <property type="entry name" value="YhaN_AAA"/>
</dbReference>
<evidence type="ECO:0000313" key="3">
    <source>
        <dbReference type="EMBL" id="KYF66472.1"/>
    </source>
</evidence>
<feature type="coiled-coil region" evidence="1">
    <location>
        <begin position="274"/>
        <end position="301"/>
    </location>
</feature>
<dbReference type="RefSeq" id="WP_061610478.1">
    <property type="nucleotide sequence ID" value="NZ_JEMA01000738.1"/>
</dbReference>
<evidence type="ECO:0000259" key="2">
    <source>
        <dbReference type="Pfam" id="PF13514"/>
    </source>
</evidence>
<comment type="caution">
    <text evidence="3">The sequence shown here is derived from an EMBL/GenBank/DDBJ whole genome shotgun (WGS) entry which is preliminary data.</text>
</comment>
<gene>
    <name evidence="3" type="ORF">BE15_26530</name>
</gene>
<dbReference type="Gene3D" id="3.40.50.300">
    <property type="entry name" value="P-loop containing nucleotide triphosphate hydrolases"/>
    <property type="match status" value="2"/>
</dbReference>
<dbReference type="OrthoDB" id="9764467at2"/>
<dbReference type="PANTHER" id="PTHR41259:SF1">
    <property type="entry name" value="DOUBLE-STRAND BREAK REPAIR RAD50 ATPASE, PUTATIVE-RELATED"/>
    <property type="match status" value="1"/>
</dbReference>
<feature type="coiled-coil region" evidence="1">
    <location>
        <begin position="498"/>
        <end position="525"/>
    </location>
</feature>
<dbReference type="AlphaFoldDB" id="A0A150QF17"/>
<accession>A0A150QF17</accession>
<evidence type="ECO:0000313" key="4">
    <source>
        <dbReference type="Proteomes" id="UP000075260"/>
    </source>
</evidence>
<feature type="coiled-coil region" evidence="1">
    <location>
        <begin position="378"/>
        <end position="412"/>
    </location>
</feature>
<dbReference type="SUPFAM" id="SSF52540">
    <property type="entry name" value="P-loop containing nucleoside triphosphate hydrolases"/>
    <property type="match status" value="1"/>
</dbReference>
<protein>
    <recommendedName>
        <fullName evidence="2">YhaN AAA domain-containing protein</fullName>
    </recommendedName>
</protein>
<evidence type="ECO:0000256" key="1">
    <source>
        <dbReference type="SAM" id="Coils"/>
    </source>
</evidence>
<dbReference type="EMBL" id="JEMA01000738">
    <property type="protein sequence ID" value="KYF66472.1"/>
    <property type="molecule type" value="Genomic_DNA"/>
</dbReference>
<sequence>MRLIELHLKAFGPFTERTLTFGDKAGVVHVVYGRNEAGKTSTLRALGDLLFGFPHLSPAAFLHDERALRVGAAIESDAGATLRFLRRKGRVKTLLDPEEGALDDGALKPFLGALERPFFERIFGLDHEQLREGGEALLKDGGDAGLGLFEAGAGLAGMRKVVEEIDGDAGKLFRPRGQNQLINEALKRLAEVRKELKLRALSGDEWRTVRDELTGVRVQLENVSKRVQELWAERERLHRIQRNLLPLSERSALLAELASLALVPDLPDDAPAQRQEAESSLGEARRRLTGAEQEIVRLSGQRDAITPREAVLRQVDAIERLARQRGDIESKLADLPKREAELRQVRTEITRLLAQAGFKAKDAEAREILPRRPEVAAIREMIREQQRLGAEHEQARKTVEGHEVELRTAEGALGRAVEPRDTAPLAAAVGEALKLGDPGKGLRAAQTEAAAASEALAQALRKLAFWTSGDVELEALPVPPDAIIDRFASAFRDAHEQKIRARGALDDARRELERAEAELIRFDAAGEVPTAEAVRSARRRRDRGFRLLRRGFIDGREDIAAEAAAFAPGLPLADAYEDSVAATDELADTLRAEAARVERHRSLVAEVARRRELVAAQEGELRGVEASATRTEEEWRALWPSLGFAPQPPDEMLKWLAQRARVLERRAAARARQDALRELEDAHSSARLSIGRALMLVGEEGAGGDEDLAALLARAQRLVEQSAAERSERKSLLQTIDSLRSKRDAARQSYAYKEAQLEGWRERWGLFANRFGRGLTVMPAEMEAVLDLCDETSRKLDDADTLEHRIRRIGEDRIAFERAVGACVAAAAPELTGLDAVGAADRLAKVLASARGDEERRAGLEAEIAHHERILDECRAAIARHTAKLEELCRNACCSTLDDLRAIERTWQQRRDVERRLGSLERHLLAGGGGRSLQDLAAEAAGANGDTLPGLIQEREEEAKQLDAEKTELARKEGELRTRFDAMSGGDQAALAAQSAQAEITKIHEGAEQWIRLTLASALLQRGIERYRERNQGPILGRASALFERLTLSSFARLVVEFGRDDEPVLLGVRADGKSVGVEGMSDGTRDQLFFALRLAVVEQYVSRNERLPFVADDILIHFDDPRSEAALRILGDLAERTQVLYFTHHEHMVETARRALGSERLVVHTL</sequence>
<organism evidence="3 4">
    <name type="scientific">Sorangium cellulosum</name>
    <name type="common">Polyangium cellulosum</name>
    <dbReference type="NCBI Taxonomy" id="56"/>
    <lineage>
        <taxon>Bacteria</taxon>
        <taxon>Pseudomonadati</taxon>
        <taxon>Myxococcota</taxon>
        <taxon>Polyangia</taxon>
        <taxon>Polyangiales</taxon>
        <taxon>Polyangiaceae</taxon>
        <taxon>Sorangium</taxon>
    </lineage>
</organism>
<feature type="domain" description="YhaN AAA" evidence="2">
    <location>
        <begin position="1"/>
        <end position="206"/>
    </location>
</feature>
<dbReference type="InterPro" id="IPR027417">
    <property type="entry name" value="P-loop_NTPase"/>
</dbReference>
<name>A0A150QF17_SORCE</name>
<dbReference type="Proteomes" id="UP000075260">
    <property type="component" value="Unassembled WGS sequence"/>
</dbReference>
<dbReference type="PANTHER" id="PTHR41259">
    <property type="entry name" value="DOUBLE-STRAND BREAK REPAIR RAD50 ATPASE, PUTATIVE-RELATED"/>
    <property type="match status" value="1"/>
</dbReference>